<dbReference type="GeneID" id="14912361"/>
<dbReference type="RefSeq" id="XP_004333877.1">
    <property type="nucleotide sequence ID" value="XM_004333829.1"/>
</dbReference>
<evidence type="ECO:0000256" key="1">
    <source>
        <dbReference type="SAM" id="Coils"/>
    </source>
</evidence>
<evidence type="ECO:0000313" key="4">
    <source>
        <dbReference type="Proteomes" id="UP000011083"/>
    </source>
</evidence>
<accession>L8GG70</accession>
<evidence type="ECO:0000256" key="2">
    <source>
        <dbReference type="SAM" id="MobiDB-lite"/>
    </source>
</evidence>
<feature type="region of interest" description="Disordered" evidence="2">
    <location>
        <begin position="165"/>
        <end position="204"/>
    </location>
</feature>
<keyword evidence="4" id="KW-1185">Reference proteome</keyword>
<dbReference type="Proteomes" id="UP000011083">
    <property type="component" value="Unassembled WGS sequence"/>
</dbReference>
<dbReference type="AlphaFoldDB" id="L8GG70"/>
<dbReference type="EMBL" id="KB008146">
    <property type="protein sequence ID" value="ELR11864.1"/>
    <property type="molecule type" value="Genomic_DNA"/>
</dbReference>
<feature type="compositionally biased region" description="Low complexity" evidence="2">
    <location>
        <begin position="305"/>
        <end position="316"/>
    </location>
</feature>
<dbReference type="VEuPathDB" id="AmoebaDB:ACA1_273760"/>
<feature type="compositionally biased region" description="Polar residues" evidence="2">
    <location>
        <begin position="173"/>
        <end position="184"/>
    </location>
</feature>
<keyword evidence="1" id="KW-0175">Coiled coil</keyword>
<gene>
    <name evidence="3" type="ORF">ACA1_273760</name>
</gene>
<feature type="region of interest" description="Disordered" evidence="2">
    <location>
        <begin position="289"/>
        <end position="330"/>
    </location>
</feature>
<evidence type="ECO:0000313" key="3">
    <source>
        <dbReference type="EMBL" id="ELR11864.1"/>
    </source>
</evidence>
<reference evidence="3 4" key="1">
    <citation type="journal article" date="2013" name="Genome Biol.">
        <title>Genome of Acanthamoeba castellanii highlights extensive lateral gene transfer and early evolution of tyrosine kinase signaling.</title>
        <authorList>
            <person name="Clarke M."/>
            <person name="Lohan A.J."/>
            <person name="Liu B."/>
            <person name="Lagkouvardos I."/>
            <person name="Roy S."/>
            <person name="Zafar N."/>
            <person name="Bertelli C."/>
            <person name="Schilde C."/>
            <person name="Kianianmomeni A."/>
            <person name="Burglin T.R."/>
            <person name="Frech C."/>
            <person name="Turcotte B."/>
            <person name="Kopec K.O."/>
            <person name="Synnott J.M."/>
            <person name="Choo C."/>
            <person name="Paponov I."/>
            <person name="Finkler A."/>
            <person name="Soon Heng Tan C."/>
            <person name="Hutchins A.P."/>
            <person name="Weinmeier T."/>
            <person name="Rattei T."/>
            <person name="Chu J.S."/>
            <person name="Gimenez G."/>
            <person name="Irimia M."/>
            <person name="Rigden D.J."/>
            <person name="Fitzpatrick D.A."/>
            <person name="Lorenzo-Morales J."/>
            <person name="Bateman A."/>
            <person name="Chiu C.H."/>
            <person name="Tang P."/>
            <person name="Hegemann P."/>
            <person name="Fromm H."/>
            <person name="Raoult D."/>
            <person name="Greub G."/>
            <person name="Miranda-Saavedra D."/>
            <person name="Chen N."/>
            <person name="Nash P."/>
            <person name="Ginger M.L."/>
            <person name="Horn M."/>
            <person name="Schaap P."/>
            <person name="Caler L."/>
            <person name="Loftus B."/>
        </authorList>
    </citation>
    <scope>NUCLEOTIDE SEQUENCE [LARGE SCALE GENOMIC DNA]</scope>
    <source>
        <strain evidence="3 4">Neff</strain>
    </source>
</reference>
<organism evidence="3 4">
    <name type="scientific">Acanthamoeba castellanii (strain ATCC 30010 / Neff)</name>
    <dbReference type="NCBI Taxonomy" id="1257118"/>
    <lineage>
        <taxon>Eukaryota</taxon>
        <taxon>Amoebozoa</taxon>
        <taxon>Discosea</taxon>
        <taxon>Longamoebia</taxon>
        <taxon>Centramoebida</taxon>
        <taxon>Acanthamoebidae</taxon>
        <taxon>Acanthamoeba</taxon>
    </lineage>
</organism>
<sequence>MKDKWFQAYLAGVHTTVFGLKPARDKMVVESTVELSPSELLQNSTHVAQMDVSRELTETMNVVGFVRECLADEPVGAVHSLYFEPTDPQPGIRLRQRRVTADRAFPSYVYEQQSYACSGVRVAVMSMLLAVVATSLAVAEKEHCSLAQELEEEAVLLERHQDVVHHHPESEHTTTNAAEPQQAQKPGRLTEKQRQQKREQRQALKESVVAVMRAQEQAFEAQRDELEANNDNYAGEPEFDLVLGDMQLKMARLAQQEQEDPRLRLNYALSVPVPAFKEKKVEAKGQKVGWGGSLEVPAQGMESRGSWSWGWSKSSSQGGGGKTSRPRADS</sequence>
<name>L8GG70_ACACF</name>
<dbReference type="KEGG" id="acan:ACA1_273760"/>
<feature type="compositionally biased region" description="Basic and acidic residues" evidence="2">
    <location>
        <begin position="188"/>
        <end position="204"/>
    </location>
</feature>
<protein>
    <submittedName>
        <fullName evidence="3">Uncharacterized protein</fullName>
    </submittedName>
</protein>
<proteinExistence type="predicted"/>
<feature type="coiled-coil region" evidence="1">
    <location>
        <begin position="209"/>
        <end position="236"/>
    </location>
</feature>